<comment type="caution">
    <text evidence="2">The sequence shown here is derived from an EMBL/GenBank/DDBJ whole genome shotgun (WGS) entry which is preliminary data.</text>
</comment>
<dbReference type="InterPro" id="IPR032342">
    <property type="entry name" value="DUF4861"/>
</dbReference>
<dbReference type="AlphaFoldDB" id="A0A2W7NRI6"/>
<dbReference type="EMBL" id="QKZK01000001">
    <property type="protein sequence ID" value="PZX20717.1"/>
    <property type="molecule type" value="Genomic_DNA"/>
</dbReference>
<accession>A0A2W7NRI6</accession>
<dbReference type="Proteomes" id="UP000249239">
    <property type="component" value="Unassembled WGS sequence"/>
</dbReference>
<reference evidence="2 3" key="1">
    <citation type="submission" date="2018-06" db="EMBL/GenBank/DDBJ databases">
        <title>Genomic Encyclopedia of Archaeal and Bacterial Type Strains, Phase II (KMG-II): from individual species to whole genera.</title>
        <authorList>
            <person name="Goeker M."/>
        </authorList>
    </citation>
    <scope>NUCLEOTIDE SEQUENCE [LARGE SCALE GENOMIC DNA]</scope>
    <source>
        <strain evidence="2 3">DSM 6779</strain>
    </source>
</reference>
<feature type="chain" id="PRO_5016089982" evidence="1">
    <location>
        <begin position="21"/>
        <end position="290"/>
    </location>
</feature>
<proteinExistence type="predicted"/>
<feature type="signal peptide" evidence="1">
    <location>
        <begin position="1"/>
        <end position="20"/>
    </location>
</feature>
<dbReference type="RefSeq" id="WP_221621231.1">
    <property type="nucleotide sequence ID" value="NZ_QKZK01000001.1"/>
</dbReference>
<evidence type="ECO:0000256" key="1">
    <source>
        <dbReference type="SAM" id="SignalP"/>
    </source>
</evidence>
<dbReference type="Pfam" id="PF16153">
    <property type="entry name" value="DUF4861"/>
    <property type="match status" value="1"/>
</dbReference>
<keyword evidence="1" id="KW-0732">Signal</keyword>
<name>A0A2W7NRI6_9BACT</name>
<evidence type="ECO:0000313" key="3">
    <source>
        <dbReference type="Proteomes" id="UP000249239"/>
    </source>
</evidence>
<organism evidence="2 3">
    <name type="scientific">Breznakibacter xylanolyticus</name>
    <dbReference type="NCBI Taxonomy" id="990"/>
    <lineage>
        <taxon>Bacteria</taxon>
        <taxon>Pseudomonadati</taxon>
        <taxon>Bacteroidota</taxon>
        <taxon>Bacteroidia</taxon>
        <taxon>Marinilabiliales</taxon>
        <taxon>Marinilabiliaceae</taxon>
        <taxon>Breznakibacter</taxon>
    </lineage>
</organism>
<sequence length="290" mass="32921">MNKFTFITAVMLMLSGIAISQNKTDISLLWKDSLKQVPSVGSVDGNLYKMLMHHGPAIENEWVGYRLYFDFKTAIDVYNKQKPQLELGKALWYPTPEQQKKGWGSDQYKVGQTVGLGGIRLWDGEKVVFLNPVSRRSARVVKEGTISYMEMLSEGIPYQNRKVDILVRVTVYSGIREAKVEAFALTDEPVMFMTGINHHKGMQTWQAENTIATWGIHPEDVAAFPMNIGSAIRFNPNDYTKIEKGDKEYQLISKPGKYISLWITSACENEKKMTTADAFIQYVNQWGATK</sequence>
<keyword evidence="3" id="KW-1185">Reference proteome</keyword>
<evidence type="ECO:0000313" key="2">
    <source>
        <dbReference type="EMBL" id="PZX20717.1"/>
    </source>
</evidence>
<protein>
    <submittedName>
        <fullName evidence="2">Uncharacterized protein DUF4861</fullName>
    </submittedName>
</protein>
<gene>
    <name evidence="2" type="ORF">LX69_00142</name>
</gene>